<protein>
    <submittedName>
        <fullName evidence="7">Deacylase</fullName>
    </submittedName>
</protein>
<keyword evidence="3" id="KW-0479">Metal-binding</keyword>
<accession>A0A142CUM5</accession>
<dbReference type="OrthoDB" id="24854at2157"/>
<dbReference type="STRING" id="53952.A0127_04475"/>
<dbReference type="Gene3D" id="3.40.630.10">
    <property type="entry name" value="Zn peptidases"/>
    <property type="match status" value="1"/>
</dbReference>
<dbReference type="InterPro" id="IPR001261">
    <property type="entry name" value="ArgE/DapE_CS"/>
</dbReference>
<evidence type="ECO:0000313" key="7">
    <source>
        <dbReference type="EMBL" id="AMQ18477.1"/>
    </source>
</evidence>
<dbReference type="PANTHER" id="PTHR43808">
    <property type="entry name" value="ACETYLORNITHINE DEACETYLASE"/>
    <property type="match status" value="1"/>
</dbReference>
<organism evidence="7 8">
    <name type="scientific">Thermococcus peptonophilus</name>
    <dbReference type="NCBI Taxonomy" id="53952"/>
    <lineage>
        <taxon>Archaea</taxon>
        <taxon>Methanobacteriati</taxon>
        <taxon>Methanobacteriota</taxon>
        <taxon>Thermococci</taxon>
        <taxon>Thermococcales</taxon>
        <taxon>Thermococcaceae</taxon>
        <taxon>Thermococcus</taxon>
    </lineage>
</organism>
<comment type="similarity">
    <text evidence="2">Belongs to the peptidase M20A family.</text>
</comment>
<evidence type="ECO:0000256" key="4">
    <source>
        <dbReference type="ARBA" id="ARBA00022801"/>
    </source>
</evidence>
<dbReference type="RefSeq" id="WP_062388486.1">
    <property type="nucleotide sequence ID" value="NZ_CP014750.1"/>
</dbReference>
<evidence type="ECO:0000256" key="1">
    <source>
        <dbReference type="ARBA" id="ARBA00001947"/>
    </source>
</evidence>
<dbReference type="GO" id="GO:0016787">
    <property type="term" value="F:hydrolase activity"/>
    <property type="evidence" value="ECO:0007669"/>
    <property type="project" value="UniProtKB-KW"/>
</dbReference>
<keyword evidence="8" id="KW-1185">Reference proteome</keyword>
<dbReference type="Proteomes" id="UP000073604">
    <property type="component" value="Chromosome"/>
</dbReference>
<keyword evidence="4" id="KW-0378">Hydrolase</keyword>
<name>A0A142CUM5_9EURY</name>
<dbReference type="GO" id="GO:0046872">
    <property type="term" value="F:metal ion binding"/>
    <property type="evidence" value="ECO:0007669"/>
    <property type="project" value="UniProtKB-KW"/>
</dbReference>
<evidence type="ECO:0000313" key="8">
    <source>
        <dbReference type="Proteomes" id="UP000073604"/>
    </source>
</evidence>
<dbReference type="PANTHER" id="PTHR43808:SF8">
    <property type="entry name" value="PEPTIDASE M20 DIMERISATION DOMAIN-CONTAINING PROTEIN"/>
    <property type="match status" value="1"/>
</dbReference>
<dbReference type="PROSITE" id="PS00759">
    <property type="entry name" value="ARGE_DAPE_CPG2_2"/>
    <property type="match status" value="1"/>
</dbReference>
<dbReference type="InterPro" id="IPR036264">
    <property type="entry name" value="Bact_exopeptidase_dim_dom"/>
</dbReference>
<dbReference type="SUPFAM" id="SSF55031">
    <property type="entry name" value="Bacterial exopeptidase dimerisation domain"/>
    <property type="match status" value="1"/>
</dbReference>
<dbReference type="Pfam" id="PF07687">
    <property type="entry name" value="M20_dimer"/>
    <property type="match status" value="1"/>
</dbReference>
<dbReference type="GeneID" id="27139775"/>
<keyword evidence="5" id="KW-0862">Zinc</keyword>
<evidence type="ECO:0000256" key="3">
    <source>
        <dbReference type="ARBA" id="ARBA00022723"/>
    </source>
</evidence>
<dbReference type="EMBL" id="CP014750">
    <property type="protein sequence ID" value="AMQ18477.1"/>
    <property type="molecule type" value="Genomic_DNA"/>
</dbReference>
<reference evidence="8" key="1">
    <citation type="submission" date="2016-03" db="EMBL/GenBank/DDBJ databases">
        <authorList>
            <person name="Oger P.M."/>
        </authorList>
    </citation>
    <scope>NUCLEOTIDE SEQUENCE [LARGE SCALE GENOMIC DNA]</scope>
    <source>
        <strain evidence="8">OG-1</strain>
    </source>
</reference>
<dbReference type="InterPro" id="IPR002933">
    <property type="entry name" value="Peptidase_M20"/>
</dbReference>
<dbReference type="Pfam" id="PF01546">
    <property type="entry name" value="Peptidase_M20"/>
    <property type="match status" value="1"/>
</dbReference>
<dbReference type="SUPFAM" id="SSF53187">
    <property type="entry name" value="Zn-dependent exopeptidases"/>
    <property type="match status" value="1"/>
</dbReference>
<sequence length="372" mass="41329">MDEVELLKKLVSIKSPFGGEHGISKFVASLLEESGIKTETVPVEGFGDDVVAYLDGKGPTVVLNGHMDTVHLSQGWTRHPWSELEGDRLYGLGSADMKGGLVALLAAFLEISKLPKKERPSVIFTAVSDEEGFSRGTWELIKSGKLDKADLVLVGEPTNEKLMLGARGRFVIEVKAKGKKAHAARPYLGINAVEELAKLVSNLNRIRMKKHQKLGKGSYCTLYFSGSADGLSVPDEAIAIIDRHVVVGEDWEKVRGELYRLAERVGIRAELKIEKYRRPTPEMLPYAVKENNRFVRRFKETYREVRGKEVEITYGASVGDFNYFGTYLGKPTLVFGPIGGNWHSADEWVSVSSVRRVKEVYLSFLKALAGLR</sequence>
<comment type="cofactor">
    <cofactor evidence="1">
        <name>Zn(2+)</name>
        <dbReference type="ChEBI" id="CHEBI:29105"/>
    </cofactor>
</comment>
<dbReference type="AlphaFoldDB" id="A0A142CUM5"/>
<proteinExistence type="inferred from homology"/>
<gene>
    <name evidence="7" type="ORF">A0127_04475</name>
</gene>
<dbReference type="InterPro" id="IPR011650">
    <property type="entry name" value="Peptidase_M20_dimer"/>
</dbReference>
<feature type="domain" description="Peptidase M20 dimerisation" evidence="6">
    <location>
        <begin position="165"/>
        <end position="265"/>
    </location>
</feature>
<evidence type="ECO:0000259" key="6">
    <source>
        <dbReference type="Pfam" id="PF07687"/>
    </source>
</evidence>
<evidence type="ECO:0000256" key="5">
    <source>
        <dbReference type="ARBA" id="ARBA00022833"/>
    </source>
</evidence>
<dbReference type="Gene3D" id="3.30.70.360">
    <property type="match status" value="1"/>
</dbReference>
<evidence type="ECO:0000256" key="2">
    <source>
        <dbReference type="ARBA" id="ARBA00006247"/>
    </source>
</evidence>
<dbReference type="InterPro" id="IPR050072">
    <property type="entry name" value="Peptidase_M20A"/>
</dbReference>
<dbReference type="KEGG" id="tpep:A0127_04475"/>